<keyword evidence="3" id="KW-0808">Transferase</keyword>
<keyword evidence="4" id="KW-0548">Nucleotidyltransferase</keyword>
<comment type="catalytic activity">
    <reaction evidence="11">
        <text>O-(5'-adenylyl)-L-tyrosyl-[protein] + ATP = O-[5'-(adenylyl-(5'-&gt;3')-adenylyl)]-L-tyrosyl-[protein] + diphosphate</text>
        <dbReference type="Rhea" id="RHEA:66528"/>
        <dbReference type="Rhea" id="RHEA-COMP:13846"/>
        <dbReference type="Rhea" id="RHEA-COMP:17046"/>
        <dbReference type="ChEBI" id="CHEBI:30616"/>
        <dbReference type="ChEBI" id="CHEBI:33019"/>
        <dbReference type="ChEBI" id="CHEBI:83624"/>
        <dbReference type="ChEBI" id="CHEBI:167160"/>
    </reaction>
</comment>
<evidence type="ECO:0000313" key="14">
    <source>
        <dbReference type="EMBL" id="RLE50541.1"/>
    </source>
</evidence>
<dbReference type="InterPro" id="IPR002934">
    <property type="entry name" value="Polymerase_NTP_transf_dom"/>
</dbReference>
<accession>A0A497EUC2</accession>
<protein>
    <recommendedName>
        <fullName evidence="9">protein adenylyltransferase</fullName>
        <ecNumber evidence="9">2.7.7.108</ecNumber>
    </recommendedName>
</protein>
<keyword evidence="2" id="KW-1277">Toxin-antitoxin system</keyword>
<dbReference type="PANTHER" id="PTHR33571">
    <property type="entry name" value="SSL8005 PROTEIN"/>
    <property type="match status" value="1"/>
</dbReference>
<dbReference type="EC" id="2.7.7.108" evidence="9"/>
<dbReference type="GO" id="GO:0070733">
    <property type="term" value="F:AMPylase activity"/>
    <property type="evidence" value="ECO:0007669"/>
    <property type="project" value="UniProtKB-EC"/>
</dbReference>
<evidence type="ECO:0000256" key="4">
    <source>
        <dbReference type="ARBA" id="ARBA00022695"/>
    </source>
</evidence>
<dbReference type="GO" id="GO:0046872">
    <property type="term" value="F:metal ion binding"/>
    <property type="evidence" value="ECO:0007669"/>
    <property type="project" value="UniProtKB-KW"/>
</dbReference>
<comment type="cofactor">
    <cofactor evidence="1">
        <name>Mg(2+)</name>
        <dbReference type="ChEBI" id="CHEBI:18420"/>
    </cofactor>
</comment>
<evidence type="ECO:0000256" key="2">
    <source>
        <dbReference type="ARBA" id="ARBA00022649"/>
    </source>
</evidence>
<evidence type="ECO:0000256" key="3">
    <source>
        <dbReference type="ARBA" id="ARBA00022679"/>
    </source>
</evidence>
<dbReference type="InterPro" id="IPR009185">
    <property type="entry name" value="Nucleotidl_trans"/>
</dbReference>
<evidence type="ECO:0000256" key="8">
    <source>
        <dbReference type="ARBA" id="ARBA00022842"/>
    </source>
</evidence>
<comment type="similarity">
    <text evidence="10">Belongs to the MntA antitoxin family.</text>
</comment>
<name>A0A497EUC2_9CREN</name>
<proteinExistence type="inferred from homology"/>
<evidence type="ECO:0000256" key="1">
    <source>
        <dbReference type="ARBA" id="ARBA00001946"/>
    </source>
</evidence>
<dbReference type="Gene3D" id="3.30.460.10">
    <property type="entry name" value="Beta Polymerase, domain 2"/>
    <property type="match status" value="1"/>
</dbReference>
<keyword evidence="6" id="KW-0547">Nucleotide-binding</keyword>
<evidence type="ECO:0000256" key="5">
    <source>
        <dbReference type="ARBA" id="ARBA00022723"/>
    </source>
</evidence>
<feature type="domain" description="Polymerase nucleotidyl transferase" evidence="13">
    <location>
        <begin position="39"/>
        <end position="80"/>
    </location>
</feature>
<comment type="caution">
    <text evidence="14">The sequence shown here is derived from an EMBL/GenBank/DDBJ whole genome shotgun (WGS) entry which is preliminary data.</text>
</comment>
<reference evidence="14 15" key="1">
    <citation type="submission" date="2018-06" db="EMBL/GenBank/DDBJ databases">
        <title>Extensive metabolic versatility and redundancy in microbially diverse, dynamic hydrothermal sediments.</title>
        <authorList>
            <person name="Dombrowski N."/>
            <person name="Teske A."/>
            <person name="Baker B.J."/>
        </authorList>
    </citation>
    <scope>NUCLEOTIDE SEQUENCE [LARGE SCALE GENOMIC DNA]</scope>
    <source>
        <strain evidence="14">B66_G16</strain>
    </source>
</reference>
<evidence type="ECO:0000256" key="9">
    <source>
        <dbReference type="ARBA" id="ARBA00034531"/>
    </source>
</evidence>
<keyword evidence="5" id="KW-0479">Metal-binding</keyword>
<dbReference type="PANTHER" id="PTHR33571:SF14">
    <property type="entry name" value="PROTEIN ADENYLYLTRANSFERASE MJ0435-RELATED"/>
    <property type="match status" value="1"/>
</dbReference>
<dbReference type="PIRSF" id="PIRSF005928">
    <property type="entry name" value="Nucleotidltrnsf"/>
    <property type="match status" value="1"/>
</dbReference>
<comment type="catalytic activity">
    <reaction evidence="12">
        <text>L-tyrosyl-[protein] + ATP = O-(5'-adenylyl)-L-tyrosyl-[protein] + diphosphate</text>
        <dbReference type="Rhea" id="RHEA:54288"/>
        <dbReference type="Rhea" id="RHEA-COMP:10136"/>
        <dbReference type="Rhea" id="RHEA-COMP:13846"/>
        <dbReference type="ChEBI" id="CHEBI:30616"/>
        <dbReference type="ChEBI" id="CHEBI:33019"/>
        <dbReference type="ChEBI" id="CHEBI:46858"/>
        <dbReference type="ChEBI" id="CHEBI:83624"/>
        <dbReference type="EC" id="2.7.7.108"/>
    </reaction>
</comment>
<evidence type="ECO:0000256" key="11">
    <source>
        <dbReference type="ARBA" id="ARBA00047518"/>
    </source>
</evidence>
<dbReference type="SUPFAM" id="SSF81301">
    <property type="entry name" value="Nucleotidyltransferase"/>
    <property type="match status" value="1"/>
</dbReference>
<organism evidence="14 15">
    <name type="scientific">Thermoproteota archaeon</name>
    <dbReference type="NCBI Taxonomy" id="2056631"/>
    <lineage>
        <taxon>Archaea</taxon>
        <taxon>Thermoproteota</taxon>
    </lineage>
</organism>
<evidence type="ECO:0000313" key="15">
    <source>
        <dbReference type="Proteomes" id="UP000278475"/>
    </source>
</evidence>
<evidence type="ECO:0000256" key="10">
    <source>
        <dbReference type="ARBA" id="ARBA00038276"/>
    </source>
</evidence>
<sequence>MFRDKIEVVYNVERWNLLRCLREKAKIVMEALRKAGLYSIVHGSVARGDVHPKSDVDVVVPYVVSSVIVESALLNAGFQIVEKTIVQATPFHVIKAHITLDNDVVVTFPLVNFKKLEREFYKFGGEVDLAMLYGGRRVPGVDKRLILIIPTEQGHIEQSIIGIEEEVSKFLGVSLDIVKERKYVLLRRDTIGRTGVFLKVSVPIEESFEKVLKELADRNPAVRKILQERA</sequence>
<dbReference type="EMBL" id="QMQV01000004">
    <property type="protein sequence ID" value="RLE50541.1"/>
    <property type="molecule type" value="Genomic_DNA"/>
</dbReference>
<dbReference type="AlphaFoldDB" id="A0A497EUC2"/>
<keyword evidence="8" id="KW-0460">Magnesium</keyword>
<dbReference type="InterPro" id="IPR052038">
    <property type="entry name" value="Type-VII_TA_antitoxin"/>
</dbReference>
<dbReference type="Proteomes" id="UP000278475">
    <property type="component" value="Unassembled WGS sequence"/>
</dbReference>
<gene>
    <name evidence="14" type="ORF">DRJ31_01015</name>
</gene>
<dbReference type="InterPro" id="IPR043519">
    <property type="entry name" value="NT_sf"/>
</dbReference>
<evidence type="ECO:0000259" key="13">
    <source>
        <dbReference type="Pfam" id="PF01909"/>
    </source>
</evidence>
<dbReference type="GO" id="GO:0005524">
    <property type="term" value="F:ATP binding"/>
    <property type="evidence" value="ECO:0007669"/>
    <property type="project" value="UniProtKB-KW"/>
</dbReference>
<keyword evidence="7" id="KW-0067">ATP-binding</keyword>
<evidence type="ECO:0000256" key="7">
    <source>
        <dbReference type="ARBA" id="ARBA00022840"/>
    </source>
</evidence>
<evidence type="ECO:0000256" key="6">
    <source>
        <dbReference type="ARBA" id="ARBA00022741"/>
    </source>
</evidence>
<dbReference type="Pfam" id="PF01909">
    <property type="entry name" value="NTP_transf_2"/>
    <property type="match status" value="1"/>
</dbReference>
<evidence type="ECO:0000256" key="12">
    <source>
        <dbReference type="ARBA" id="ARBA00048696"/>
    </source>
</evidence>